<comment type="caution">
    <text evidence="2">The sequence shown here is derived from an EMBL/GenBank/DDBJ whole genome shotgun (WGS) entry which is preliminary data.</text>
</comment>
<protein>
    <submittedName>
        <fullName evidence="2">Uncharacterized protein</fullName>
    </submittedName>
</protein>
<evidence type="ECO:0000313" key="2">
    <source>
        <dbReference type="EMBL" id="VEL40713.1"/>
    </source>
</evidence>
<sequence>MYANLLAHSSQLPTICLAAMVSVNIVRPHSSCQTWQQTVLYGWPDALGPVSRLVYSSSGYLALLHFVIKLAHEHFNSCLIFLFKQIIIDKLYKLQLLMGFALLFLNSAIYLKCFFCFTSVDINMIKDKQMSRSIRLLTVIVHANYQWGGLIINSLGQTRLRYILNNQAFETFAKALEY</sequence>
<evidence type="ECO:0000256" key="1">
    <source>
        <dbReference type="SAM" id="Phobius"/>
    </source>
</evidence>
<keyword evidence="1" id="KW-0472">Membrane</keyword>
<keyword evidence="1" id="KW-0812">Transmembrane</keyword>
<organism evidence="2 3">
    <name type="scientific">Protopolystoma xenopodis</name>
    <dbReference type="NCBI Taxonomy" id="117903"/>
    <lineage>
        <taxon>Eukaryota</taxon>
        <taxon>Metazoa</taxon>
        <taxon>Spiralia</taxon>
        <taxon>Lophotrochozoa</taxon>
        <taxon>Platyhelminthes</taxon>
        <taxon>Monogenea</taxon>
        <taxon>Polyopisthocotylea</taxon>
        <taxon>Polystomatidea</taxon>
        <taxon>Polystomatidae</taxon>
        <taxon>Protopolystoma</taxon>
    </lineage>
</organism>
<name>A0A448XNA3_9PLAT</name>
<proteinExistence type="predicted"/>
<keyword evidence="1" id="KW-1133">Transmembrane helix</keyword>
<reference evidence="2" key="1">
    <citation type="submission" date="2018-11" db="EMBL/GenBank/DDBJ databases">
        <authorList>
            <consortium name="Pathogen Informatics"/>
        </authorList>
    </citation>
    <scope>NUCLEOTIDE SEQUENCE</scope>
</reference>
<dbReference type="EMBL" id="CAAALY010266092">
    <property type="protein sequence ID" value="VEL40713.1"/>
    <property type="molecule type" value="Genomic_DNA"/>
</dbReference>
<accession>A0A448XNA3</accession>
<gene>
    <name evidence="2" type="ORF">PXEA_LOCUS34153</name>
</gene>
<evidence type="ECO:0000313" key="3">
    <source>
        <dbReference type="Proteomes" id="UP000784294"/>
    </source>
</evidence>
<keyword evidence="3" id="KW-1185">Reference proteome</keyword>
<dbReference type="AlphaFoldDB" id="A0A448XNA3"/>
<feature type="transmembrane region" description="Helical" evidence="1">
    <location>
        <begin position="91"/>
        <end position="111"/>
    </location>
</feature>
<dbReference type="Proteomes" id="UP000784294">
    <property type="component" value="Unassembled WGS sequence"/>
</dbReference>